<gene>
    <name evidence="2" type="ORF">BSAL_47895</name>
</gene>
<accession>A0A0S4JSB6</accession>
<proteinExistence type="predicted"/>
<evidence type="ECO:0000313" key="2">
    <source>
        <dbReference type="EMBL" id="CUG94380.1"/>
    </source>
</evidence>
<evidence type="ECO:0000313" key="3">
    <source>
        <dbReference type="Proteomes" id="UP000051952"/>
    </source>
</evidence>
<sequence length="164" mass="18056">MGAACVREADDRKLHRSGGADKPRRSIAPQQHSDVKNSSLVTAVMLPPYTSLHRTETRQVTTSSPPRCPLSRQELHSALTEFHSASLLDIGRLASHHLSRYTRALPRRPSYLRNDATNDLLVFPVASKNRGQTFLDGLLRSSAHAAQCSVKSPCCAADILVQYN</sequence>
<evidence type="ECO:0000256" key="1">
    <source>
        <dbReference type="SAM" id="MobiDB-lite"/>
    </source>
</evidence>
<dbReference type="AlphaFoldDB" id="A0A0S4JSB6"/>
<feature type="compositionally biased region" description="Basic and acidic residues" evidence="1">
    <location>
        <begin position="7"/>
        <end position="24"/>
    </location>
</feature>
<protein>
    <submittedName>
        <fullName evidence="2">Uncharacterized protein</fullName>
    </submittedName>
</protein>
<dbReference type="Proteomes" id="UP000051952">
    <property type="component" value="Unassembled WGS sequence"/>
</dbReference>
<feature type="region of interest" description="Disordered" evidence="1">
    <location>
        <begin position="1"/>
        <end position="38"/>
    </location>
</feature>
<organism evidence="2 3">
    <name type="scientific">Bodo saltans</name>
    <name type="common">Flagellated protozoan</name>
    <dbReference type="NCBI Taxonomy" id="75058"/>
    <lineage>
        <taxon>Eukaryota</taxon>
        <taxon>Discoba</taxon>
        <taxon>Euglenozoa</taxon>
        <taxon>Kinetoplastea</taxon>
        <taxon>Metakinetoplastina</taxon>
        <taxon>Eubodonida</taxon>
        <taxon>Bodonidae</taxon>
        <taxon>Bodo</taxon>
    </lineage>
</organism>
<dbReference type="EMBL" id="CYKH01002241">
    <property type="protein sequence ID" value="CUG94380.1"/>
    <property type="molecule type" value="Genomic_DNA"/>
</dbReference>
<keyword evidence="3" id="KW-1185">Reference proteome</keyword>
<dbReference type="VEuPathDB" id="TriTrypDB:BSAL_47895"/>
<reference evidence="3" key="1">
    <citation type="submission" date="2015-09" db="EMBL/GenBank/DDBJ databases">
        <authorList>
            <consortium name="Pathogen Informatics"/>
        </authorList>
    </citation>
    <scope>NUCLEOTIDE SEQUENCE [LARGE SCALE GENOMIC DNA]</scope>
    <source>
        <strain evidence="3">Lake Konstanz</strain>
    </source>
</reference>
<feature type="compositionally biased region" description="Polar residues" evidence="1">
    <location>
        <begin position="28"/>
        <end position="38"/>
    </location>
</feature>
<name>A0A0S4JSB6_BODSA</name>